<dbReference type="GO" id="GO:0006355">
    <property type="term" value="P:regulation of DNA-templated transcription"/>
    <property type="evidence" value="ECO:0007669"/>
    <property type="project" value="InterPro"/>
</dbReference>
<dbReference type="InterPro" id="IPR027417">
    <property type="entry name" value="P-loop_NTPase"/>
</dbReference>
<keyword evidence="1" id="KW-0547">Nucleotide-binding</keyword>
<keyword evidence="5" id="KW-0238">DNA-binding</keyword>
<dbReference type="AlphaFoldDB" id="A0A212M0Z4"/>
<dbReference type="PANTHER" id="PTHR32071">
    <property type="entry name" value="TRANSCRIPTIONAL REGULATORY PROTEIN"/>
    <property type="match status" value="1"/>
</dbReference>
<dbReference type="InterPro" id="IPR025944">
    <property type="entry name" value="Sigma_54_int_dom_CS"/>
</dbReference>
<evidence type="ECO:0000256" key="6">
    <source>
        <dbReference type="ARBA" id="ARBA00023163"/>
    </source>
</evidence>
<evidence type="ECO:0000313" key="9">
    <source>
        <dbReference type="EMBL" id="SCM83426.1"/>
    </source>
</evidence>
<dbReference type="EMBL" id="FMJE01000007">
    <property type="protein sequence ID" value="SCM83426.1"/>
    <property type="molecule type" value="Genomic_DNA"/>
</dbReference>
<gene>
    <name evidence="9" type="ORF">KL86SPO_70284</name>
</gene>
<evidence type="ECO:0000256" key="7">
    <source>
        <dbReference type="ARBA" id="ARBA00029500"/>
    </source>
</evidence>
<dbReference type="Pfam" id="PF00158">
    <property type="entry name" value="Sigma54_activat"/>
    <property type="match status" value="1"/>
</dbReference>
<proteinExistence type="predicted"/>
<dbReference type="FunFam" id="3.40.50.300:FF:000006">
    <property type="entry name" value="DNA-binding transcriptional regulator NtrC"/>
    <property type="match status" value="1"/>
</dbReference>
<dbReference type="GO" id="GO:0005524">
    <property type="term" value="F:ATP binding"/>
    <property type="evidence" value="ECO:0007669"/>
    <property type="project" value="UniProtKB-KW"/>
</dbReference>
<keyword evidence="4" id="KW-0805">Transcription regulation</keyword>
<reference evidence="9" key="1">
    <citation type="submission" date="2016-08" db="EMBL/GenBank/DDBJ databases">
        <authorList>
            <person name="Seilhamer J.J."/>
        </authorList>
    </citation>
    <scope>NUCLEOTIDE SEQUENCE</scope>
    <source>
        <strain evidence="9">86</strain>
    </source>
</reference>
<dbReference type="PROSITE" id="PS00676">
    <property type="entry name" value="SIGMA54_INTERACT_2"/>
    <property type="match status" value="1"/>
</dbReference>
<accession>A0A212M0Z4</accession>
<keyword evidence="2" id="KW-0058">Aromatic hydrocarbons catabolism</keyword>
<dbReference type="Gene3D" id="1.10.10.60">
    <property type="entry name" value="Homeodomain-like"/>
    <property type="match status" value="1"/>
</dbReference>
<keyword evidence="3" id="KW-0067">ATP-binding</keyword>
<dbReference type="GO" id="GO:0043565">
    <property type="term" value="F:sequence-specific DNA binding"/>
    <property type="evidence" value="ECO:0007669"/>
    <property type="project" value="InterPro"/>
</dbReference>
<keyword evidence="6" id="KW-0804">Transcription</keyword>
<dbReference type="SUPFAM" id="SSF52540">
    <property type="entry name" value="P-loop containing nucleoside triphosphate hydrolases"/>
    <property type="match status" value="1"/>
</dbReference>
<organism evidence="9">
    <name type="scientific">uncultured Sporomusa sp</name>
    <dbReference type="NCBI Taxonomy" id="307249"/>
    <lineage>
        <taxon>Bacteria</taxon>
        <taxon>Bacillati</taxon>
        <taxon>Bacillota</taxon>
        <taxon>Negativicutes</taxon>
        <taxon>Selenomonadales</taxon>
        <taxon>Sporomusaceae</taxon>
        <taxon>Sporomusa</taxon>
        <taxon>environmental samples</taxon>
    </lineage>
</organism>
<dbReference type="PRINTS" id="PR01590">
    <property type="entry name" value="HTHFIS"/>
</dbReference>
<dbReference type="InterPro" id="IPR002197">
    <property type="entry name" value="HTH_Fis"/>
</dbReference>
<dbReference type="SUPFAM" id="SSF46689">
    <property type="entry name" value="Homeodomain-like"/>
    <property type="match status" value="1"/>
</dbReference>
<evidence type="ECO:0000256" key="5">
    <source>
        <dbReference type="ARBA" id="ARBA00023125"/>
    </source>
</evidence>
<dbReference type="PROSITE" id="PS50045">
    <property type="entry name" value="SIGMA54_INTERACT_4"/>
    <property type="match status" value="1"/>
</dbReference>
<dbReference type="InterPro" id="IPR030828">
    <property type="entry name" value="HTH_TyrR"/>
</dbReference>
<sequence length="530" mass="59760">MYDEQTKILLEALPMIAKITGGYATLTDSNGVMITNYDYKGEELSQFKNQVYEMATRCIKEKRPLIGPARYDQNCMAWAVPINNYVLVSTDTQRIRNEENLKEAMKKALPGIARIAGGYATMCDKMGQRIISFDSNGQQVEVAGDFEQARRSITSKEPIVTMSTHAEGVYVAYIPITSDCCLILNNATTSKKSIKLMQEVKRLQNTKYNICDIIGESQAIKRTLSETVRIARSNSTVLLVGETGTGKEMFAQAIHNASHSGGPFVAINCGALPDSLIESHLFGYEEGAFTGAKKGGMLGSFEQADGGTIFLDEINELDFNLQSKLLRVLQEKEVTRIGGSKPIRVNTRVISATNKNLRELVKEKKFREDLYYRLDVIRITIPPLREREGDVPRLAEYFLNKYNTNLGRVIKQISNEAMDALQKYNWPGNVRELENTIEFAVNVAEYTEMEILLHHLPQHIILHNQKIKEVSKASLYENGRTLDDYVMEYEKEIIKIALENAKYKSSLAAKRLGVSVSTLWRKMQKYGIDV</sequence>
<dbReference type="PROSITE" id="PS00688">
    <property type="entry name" value="SIGMA54_INTERACT_3"/>
    <property type="match status" value="1"/>
</dbReference>
<dbReference type="InterPro" id="IPR025943">
    <property type="entry name" value="Sigma_54_int_dom_ATP-bd_2"/>
</dbReference>
<dbReference type="Gene3D" id="3.40.50.300">
    <property type="entry name" value="P-loop containing nucleotide triphosphate hydrolases"/>
    <property type="match status" value="1"/>
</dbReference>
<dbReference type="InterPro" id="IPR058031">
    <property type="entry name" value="AAA_lid_NorR"/>
</dbReference>
<evidence type="ECO:0000256" key="2">
    <source>
        <dbReference type="ARBA" id="ARBA00022797"/>
    </source>
</evidence>
<dbReference type="PANTHER" id="PTHR32071:SF57">
    <property type="entry name" value="C4-DICARBOXYLATE TRANSPORT TRANSCRIPTIONAL REGULATORY PROTEIN DCTD"/>
    <property type="match status" value="1"/>
</dbReference>
<feature type="domain" description="Sigma-54 factor interaction" evidence="8">
    <location>
        <begin position="213"/>
        <end position="442"/>
    </location>
</feature>
<dbReference type="CDD" id="cd00009">
    <property type="entry name" value="AAA"/>
    <property type="match status" value="1"/>
</dbReference>
<dbReference type="InterPro" id="IPR009057">
    <property type="entry name" value="Homeodomain-like_sf"/>
</dbReference>
<dbReference type="Pfam" id="PF25601">
    <property type="entry name" value="AAA_lid_14"/>
    <property type="match status" value="1"/>
</dbReference>
<dbReference type="PROSITE" id="PS00675">
    <property type="entry name" value="SIGMA54_INTERACT_1"/>
    <property type="match status" value="1"/>
</dbReference>
<dbReference type="Gene3D" id="1.10.8.60">
    <property type="match status" value="1"/>
</dbReference>
<name>A0A212M0Z4_9FIRM</name>
<dbReference type="InterPro" id="IPR025662">
    <property type="entry name" value="Sigma_54_int_dom_ATP-bd_1"/>
</dbReference>
<dbReference type="SMART" id="SM00382">
    <property type="entry name" value="AAA"/>
    <property type="match status" value="1"/>
</dbReference>
<dbReference type="InterPro" id="IPR002078">
    <property type="entry name" value="Sigma_54_int"/>
</dbReference>
<evidence type="ECO:0000259" key="8">
    <source>
        <dbReference type="PROSITE" id="PS50045"/>
    </source>
</evidence>
<evidence type="ECO:0000256" key="3">
    <source>
        <dbReference type="ARBA" id="ARBA00022840"/>
    </source>
</evidence>
<evidence type="ECO:0000256" key="4">
    <source>
        <dbReference type="ARBA" id="ARBA00023015"/>
    </source>
</evidence>
<dbReference type="RefSeq" id="WP_075756983.1">
    <property type="nucleotide sequence ID" value="NZ_LT608335.1"/>
</dbReference>
<dbReference type="InterPro" id="IPR003593">
    <property type="entry name" value="AAA+_ATPase"/>
</dbReference>
<evidence type="ECO:0000256" key="1">
    <source>
        <dbReference type="ARBA" id="ARBA00022741"/>
    </source>
</evidence>
<dbReference type="Pfam" id="PF18024">
    <property type="entry name" value="HTH_50"/>
    <property type="match status" value="1"/>
</dbReference>
<protein>
    <recommendedName>
        <fullName evidence="7">HTH-type transcriptional regulatory protein TyrR</fullName>
    </recommendedName>
</protein>